<dbReference type="InterPro" id="IPR007712">
    <property type="entry name" value="RelE/ParE_toxin"/>
</dbReference>
<dbReference type="Proteomes" id="UP001596378">
    <property type="component" value="Unassembled WGS sequence"/>
</dbReference>
<evidence type="ECO:0000313" key="3">
    <source>
        <dbReference type="Proteomes" id="UP001596378"/>
    </source>
</evidence>
<keyword evidence="1" id="KW-1277">Toxin-antitoxin system</keyword>
<gene>
    <name evidence="2" type="ORF">ACFQMJ_13220</name>
</gene>
<evidence type="ECO:0000256" key="1">
    <source>
        <dbReference type="ARBA" id="ARBA00022649"/>
    </source>
</evidence>
<organism evidence="2 3">
    <name type="scientific">Cohnella cellulosilytica</name>
    <dbReference type="NCBI Taxonomy" id="986710"/>
    <lineage>
        <taxon>Bacteria</taxon>
        <taxon>Bacillati</taxon>
        <taxon>Bacillota</taxon>
        <taxon>Bacilli</taxon>
        <taxon>Bacillales</taxon>
        <taxon>Paenibacillaceae</taxon>
        <taxon>Cohnella</taxon>
    </lineage>
</organism>
<evidence type="ECO:0000313" key="2">
    <source>
        <dbReference type="EMBL" id="MFC7149492.1"/>
    </source>
</evidence>
<dbReference type="NCBIfam" id="TIGR02385">
    <property type="entry name" value="RelE_StbE"/>
    <property type="match status" value="1"/>
</dbReference>
<dbReference type="SUPFAM" id="SSF143011">
    <property type="entry name" value="RelE-like"/>
    <property type="match status" value="1"/>
</dbReference>
<dbReference type="RefSeq" id="WP_378051633.1">
    <property type="nucleotide sequence ID" value="NZ_JBHMDN010000034.1"/>
</dbReference>
<dbReference type="EMBL" id="JBHTAI010000007">
    <property type="protein sequence ID" value="MFC7149492.1"/>
    <property type="molecule type" value="Genomic_DNA"/>
</dbReference>
<dbReference type="Gene3D" id="3.30.2310.20">
    <property type="entry name" value="RelE-like"/>
    <property type="match status" value="1"/>
</dbReference>
<name>A0ABW2FB56_9BACL</name>
<dbReference type="Pfam" id="PF05016">
    <property type="entry name" value="ParE_toxin"/>
    <property type="match status" value="1"/>
</dbReference>
<sequence length="103" mass="11962">MRFRVVITEPAESDLRGIANYISHELLEPVTARTVVANISEAVLLLETMPYRHELVRDQRLAGQHIRKVLVDSYIVFYVISEQEKTVTIVRILYGKRHWSSIL</sequence>
<accession>A0ABW2FB56</accession>
<comment type="caution">
    <text evidence="2">The sequence shown here is derived from an EMBL/GenBank/DDBJ whole genome shotgun (WGS) entry which is preliminary data.</text>
</comment>
<protein>
    <submittedName>
        <fullName evidence="2">Type II toxin-antitoxin system RelE/ParE family toxin</fullName>
    </submittedName>
</protein>
<dbReference type="InterPro" id="IPR035093">
    <property type="entry name" value="RelE/ParE_toxin_dom_sf"/>
</dbReference>
<keyword evidence="3" id="KW-1185">Reference proteome</keyword>
<proteinExistence type="predicted"/>
<reference evidence="3" key="1">
    <citation type="journal article" date="2019" name="Int. J. Syst. Evol. Microbiol.">
        <title>The Global Catalogue of Microorganisms (GCM) 10K type strain sequencing project: providing services to taxonomists for standard genome sequencing and annotation.</title>
        <authorList>
            <consortium name="The Broad Institute Genomics Platform"/>
            <consortium name="The Broad Institute Genome Sequencing Center for Infectious Disease"/>
            <person name="Wu L."/>
            <person name="Ma J."/>
        </authorList>
    </citation>
    <scope>NUCLEOTIDE SEQUENCE [LARGE SCALE GENOMIC DNA]</scope>
    <source>
        <strain evidence="3">KCTC 12907</strain>
    </source>
</reference>